<keyword evidence="3" id="KW-0378">Hydrolase</keyword>
<gene>
    <name evidence="3" type="ORF">D1164_00550</name>
</gene>
<dbReference type="Pfam" id="PF01321">
    <property type="entry name" value="Creatinase_N"/>
    <property type="match status" value="1"/>
</dbReference>
<dbReference type="PANTHER" id="PTHR46112">
    <property type="entry name" value="AMINOPEPTIDASE"/>
    <property type="match status" value="1"/>
</dbReference>
<dbReference type="Proteomes" id="UP000266441">
    <property type="component" value="Unassembled WGS sequence"/>
</dbReference>
<dbReference type="AlphaFoldDB" id="A0A399D621"/>
<name>A0A399D621_9BACT</name>
<dbReference type="RefSeq" id="WP_119347982.1">
    <property type="nucleotide sequence ID" value="NZ_QWET01000001.1"/>
</dbReference>
<dbReference type="SUPFAM" id="SSF53092">
    <property type="entry name" value="Creatinase/prolidase N-terminal domain"/>
    <property type="match status" value="1"/>
</dbReference>
<dbReference type="InterPro" id="IPR000587">
    <property type="entry name" value="Creatinase_N"/>
</dbReference>
<dbReference type="InterPro" id="IPR036005">
    <property type="entry name" value="Creatinase/aminopeptidase-like"/>
</dbReference>
<dbReference type="SUPFAM" id="SSF55920">
    <property type="entry name" value="Creatinase/aminopeptidase"/>
    <property type="match status" value="1"/>
</dbReference>
<evidence type="ECO:0000259" key="2">
    <source>
        <dbReference type="Pfam" id="PF01321"/>
    </source>
</evidence>
<dbReference type="InterPro" id="IPR000994">
    <property type="entry name" value="Pept_M24"/>
</dbReference>
<feature type="domain" description="Creatinase N-terminal" evidence="2">
    <location>
        <begin position="14"/>
        <end position="161"/>
    </location>
</feature>
<proteinExistence type="predicted"/>
<dbReference type="Pfam" id="PF00557">
    <property type="entry name" value="Peptidase_M24"/>
    <property type="match status" value="1"/>
</dbReference>
<reference evidence="3 4" key="1">
    <citation type="journal article" date="2015" name="Int. J. Syst. Evol. Microbiol.">
        <title>Mariniphaga sediminis sp. nov., isolated from coastal sediment.</title>
        <authorList>
            <person name="Wang F.Q."/>
            <person name="Shen Q.Y."/>
            <person name="Chen G.J."/>
            <person name="Du Z.J."/>
        </authorList>
    </citation>
    <scope>NUCLEOTIDE SEQUENCE [LARGE SCALE GENOMIC DNA]</scope>
    <source>
        <strain evidence="3 4">SY21</strain>
    </source>
</reference>
<dbReference type="Gene3D" id="3.40.350.10">
    <property type="entry name" value="Creatinase/prolidase N-terminal domain"/>
    <property type="match status" value="1"/>
</dbReference>
<feature type="domain" description="Peptidase M24" evidence="1">
    <location>
        <begin position="168"/>
        <end position="370"/>
    </location>
</feature>
<organism evidence="3 4">
    <name type="scientific">Mariniphaga sediminis</name>
    <dbReference type="NCBI Taxonomy" id="1628158"/>
    <lineage>
        <taxon>Bacteria</taxon>
        <taxon>Pseudomonadati</taxon>
        <taxon>Bacteroidota</taxon>
        <taxon>Bacteroidia</taxon>
        <taxon>Marinilabiliales</taxon>
        <taxon>Prolixibacteraceae</taxon>
        <taxon>Mariniphaga</taxon>
    </lineage>
</organism>
<dbReference type="Gene3D" id="3.90.230.10">
    <property type="entry name" value="Creatinase/methionine aminopeptidase superfamily"/>
    <property type="match status" value="1"/>
</dbReference>
<dbReference type="InterPro" id="IPR050659">
    <property type="entry name" value="Peptidase_M24B"/>
</dbReference>
<keyword evidence="3" id="KW-0645">Protease</keyword>
<sequence length="386" mass="43781">MNTTTIPQSEFEERIKRFQANIRKENLDACLVHATESDMAHVRYLSEYWPTFETGAVFVPAEGEPVLLVGPESDLYASHRSFFKNIEKLIEYRESAEPDAPGMSFITYKDLIAKYVPQGIKKLGIVGWAITSLPVYMALKEQLPGVELVKADMTLWPLRFVKSDNELACMRKAFEISELAVEAILNEIKPGMTEFQVIGIAQREIYKHGGEYEGHSLYCFCGESTNNAISRPTHNKIVENEVIQLNIGARVSGYSSSVGLPFSIGPLPERKRRLVEFGLEAHKKTIELLRAGKPAGTVVNEYEAWVKEQGFGQYLLYGPCHSIGMMEVERPWMESTSEYLLEENMTFQVDTFFYDKDFGLRWENGAIVKEGGAELMSSKFMKYTEI</sequence>
<evidence type="ECO:0000259" key="1">
    <source>
        <dbReference type="Pfam" id="PF00557"/>
    </source>
</evidence>
<protein>
    <submittedName>
        <fullName evidence="3">Aminopeptidase P family protein</fullName>
    </submittedName>
</protein>
<dbReference type="GO" id="GO:0004177">
    <property type="term" value="F:aminopeptidase activity"/>
    <property type="evidence" value="ECO:0007669"/>
    <property type="project" value="UniProtKB-KW"/>
</dbReference>
<dbReference type="PANTHER" id="PTHR46112:SF2">
    <property type="entry name" value="XAA-PRO AMINOPEPTIDASE P-RELATED"/>
    <property type="match status" value="1"/>
</dbReference>
<evidence type="ECO:0000313" key="4">
    <source>
        <dbReference type="Proteomes" id="UP000266441"/>
    </source>
</evidence>
<comment type="caution">
    <text evidence="3">The sequence shown here is derived from an EMBL/GenBank/DDBJ whole genome shotgun (WGS) entry which is preliminary data.</text>
</comment>
<dbReference type="CDD" id="cd01066">
    <property type="entry name" value="APP_MetAP"/>
    <property type="match status" value="1"/>
</dbReference>
<dbReference type="OrthoDB" id="9806388at2"/>
<accession>A0A399D621</accession>
<keyword evidence="4" id="KW-1185">Reference proteome</keyword>
<keyword evidence="3" id="KW-0031">Aminopeptidase</keyword>
<dbReference type="InterPro" id="IPR029149">
    <property type="entry name" value="Creatin/AminoP/Spt16_N"/>
</dbReference>
<evidence type="ECO:0000313" key="3">
    <source>
        <dbReference type="EMBL" id="RIH66956.1"/>
    </source>
</evidence>
<dbReference type="EMBL" id="QWET01000001">
    <property type="protein sequence ID" value="RIH66956.1"/>
    <property type="molecule type" value="Genomic_DNA"/>
</dbReference>